<dbReference type="PANTHER" id="PTHR34216">
    <property type="match status" value="1"/>
</dbReference>
<dbReference type="GO" id="GO:0005975">
    <property type="term" value="P:carbohydrate metabolic process"/>
    <property type="evidence" value="ECO:0007669"/>
    <property type="project" value="InterPro"/>
</dbReference>
<sequence length="243" mass="27422">MSASGLEIVRQSVYIWSQTWSLLMISPGKTVVLTFDDAVSNHAAFAAPLLLELGFHATFFICEFPPDFAVNKRQYMTWEQIRSLDAAGFEIANHTMTHAGLSAMAPETCEKEIELLEARFRDVGLPRSRAFGYPGGPAADYAPPLLKKLGFRFARTVEDRAWEPDRDDPYLIPAVAVHGADDSNFRRALSYAQSGGIPVLVYHGIPDRLHPWVDTPPELFESEMRYLKRENYRVLAFRDLLQS</sequence>
<evidence type="ECO:0000259" key="3">
    <source>
        <dbReference type="PROSITE" id="PS51677"/>
    </source>
</evidence>
<proteinExistence type="predicted"/>
<evidence type="ECO:0000256" key="1">
    <source>
        <dbReference type="ARBA" id="ARBA00004613"/>
    </source>
</evidence>
<dbReference type="AlphaFoldDB" id="A0A844G6D4"/>
<feature type="domain" description="NodB homology" evidence="3">
    <location>
        <begin position="29"/>
        <end position="243"/>
    </location>
</feature>
<evidence type="ECO:0000256" key="2">
    <source>
        <dbReference type="ARBA" id="ARBA00022729"/>
    </source>
</evidence>
<name>A0A844G6D4_9BACT</name>
<accession>A0A844G6D4</accession>
<dbReference type="EMBL" id="VUNS01000020">
    <property type="protein sequence ID" value="MST98524.1"/>
    <property type="molecule type" value="Genomic_DNA"/>
</dbReference>
<protein>
    <submittedName>
        <fullName evidence="4">Polysaccharide deacetylase family protein</fullName>
    </submittedName>
</protein>
<dbReference type="InterPro" id="IPR051398">
    <property type="entry name" value="Polysacch_Deacetylase"/>
</dbReference>
<reference evidence="4 5" key="1">
    <citation type="submission" date="2019-08" db="EMBL/GenBank/DDBJ databases">
        <title>In-depth cultivation of the pig gut microbiome towards novel bacterial diversity and tailored functional studies.</title>
        <authorList>
            <person name="Wylensek D."/>
            <person name="Hitch T.C.A."/>
            <person name="Clavel T."/>
        </authorList>
    </citation>
    <scope>NUCLEOTIDE SEQUENCE [LARGE SCALE GENOMIC DNA]</scope>
    <source>
        <strain evidence="4 5">BBE-744-WT-12</strain>
    </source>
</reference>
<keyword evidence="5" id="KW-1185">Reference proteome</keyword>
<gene>
    <name evidence="4" type="ORF">FYJ85_15910</name>
</gene>
<dbReference type="Pfam" id="PF01522">
    <property type="entry name" value="Polysacc_deac_1"/>
    <property type="match status" value="1"/>
</dbReference>
<dbReference type="InterPro" id="IPR011330">
    <property type="entry name" value="Glyco_hydro/deAcase_b/a-brl"/>
</dbReference>
<comment type="caution">
    <text evidence="4">The sequence shown here is derived from an EMBL/GenBank/DDBJ whole genome shotgun (WGS) entry which is preliminary data.</text>
</comment>
<keyword evidence="2" id="KW-0732">Signal</keyword>
<dbReference type="Proteomes" id="UP000435649">
    <property type="component" value="Unassembled WGS sequence"/>
</dbReference>
<dbReference type="PANTHER" id="PTHR34216:SF3">
    <property type="entry name" value="POLY-BETA-1,6-N-ACETYL-D-GLUCOSAMINE N-DEACETYLASE"/>
    <property type="match status" value="1"/>
</dbReference>
<organism evidence="4 5">
    <name type="scientific">Victivallis lenta</name>
    <dbReference type="NCBI Taxonomy" id="2606640"/>
    <lineage>
        <taxon>Bacteria</taxon>
        <taxon>Pseudomonadati</taxon>
        <taxon>Lentisphaerota</taxon>
        <taxon>Lentisphaeria</taxon>
        <taxon>Victivallales</taxon>
        <taxon>Victivallaceae</taxon>
        <taxon>Victivallis</taxon>
    </lineage>
</organism>
<dbReference type="Gene3D" id="3.20.20.370">
    <property type="entry name" value="Glycoside hydrolase/deacetylase"/>
    <property type="match status" value="2"/>
</dbReference>
<dbReference type="GO" id="GO:0005576">
    <property type="term" value="C:extracellular region"/>
    <property type="evidence" value="ECO:0007669"/>
    <property type="project" value="UniProtKB-SubCell"/>
</dbReference>
<evidence type="ECO:0000313" key="4">
    <source>
        <dbReference type="EMBL" id="MST98524.1"/>
    </source>
</evidence>
<dbReference type="GO" id="GO:0016810">
    <property type="term" value="F:hydrolase activity, acting on carbon-nitrogen (but not peptide) bonds"/>
    <property type="evidence" value="ECO:0007669"/>
    <property type="project" value="InterPro"/>
</dbReference>
<dbReference type="PROSITE" id="PS51677">
    <property type="entry name" value="NODB"/>
    <property type="match status" value="1"/>
</dbReference>
<dbReference type="InterPro" id="IPR002509">
    <property type="entry name" value="NODB_dom"/>
</dbReference>
<comment type="subcellular location">
    <subcellularLocation>
        <location evidence="1">Secreted</location>
    </subcellularLocation>
</comment>
<dbReference type="CDD" id="cd10918">
    <property type="entry name" value="CE4_NodB_like_5s_6s"/>
    <property type="match status" value="1"/>
</dbReference>
<dbReference type="SUPFAM" id="SSF88713">
    <property type="entry name" value="Glycoside hydrolase/deacetylase"/>
    <property type="match status" value="1"/>
</dbReference>
<evidence type="ECO:0000313" key="5">
    <source>
        <dbReference type="Proteomes" id="UP000435649"/>
    </source>
</evidence>